<name>A0A7E4VR03_PANRE</name>
<dbReference type="Proteomes" id="UP000492821">
    <property type="component" value="Unassembled WGS sequence"/>
</dbReference>
<proteinExistence type="predicted"/>
<evidence type="ECO:0000313" key="1">
    <source>
        <dbReference type="Proteomes" id="UP000492821"/>
    </source>
</evidence>
<organism evidence="1 2">
    <name type="scientific">Panagrellus redivivus</name>
    <name type="common">Microworm</name>
    <dbReference type="NCBI Taxonomy" id="6233"/>
    <lineage>
        <taxon>Eukaryota</taxon>
        <taxon>Metazoa</taxon>
        <taxon>Ecdysozoa</taxon>
        <taxon>Nematoda</taxon>
        <taxon>Chromadorea</taxon>
        <taxon>Rhabditida</taxon>
        <taxon>Tylenchina</taxon>
        <taxon>Panagrolaimomorpha</taxon>
        <taxon>Panagrolaimoidea</taxon>
        <taxon>Panagrolaimidae</taxon>
        <taxon>Panagrellus</taxon>
    </lineage>
</organism>
<protein>
    <submittedName>
        <fullName evidence="2">PDEase domain-containing protein</fullName>
    </submittedName>
</protein>
<keyword evidence="1" id="KW-1185">Reference proteome</keyword>
<dbReference type="WBParaSite" id="Pan_g23614.t1">
    <property type="protein sequence ID" value="Pan_g23614.t1"/>
    <property type="gene ID" value="Pan_g23614"/>
</dbReference>
<reference evidence="1" key="1">
    <citation type="journal article" date="2013" name="Genetics">
        <title>The draft genome and transcriptome of Panagrellus redivivus are shaped by the harsh demands of a free-living lifestyle.</title>
        <authorList>
            <person name="Srinivasan J."/>
            <person name="Dillman A.R."/>
            <person name="Macchietto M.G."/>
            <person name="Heikkinen L."/>
            <person name="Lakso M."/>
            <person name="Fracchia K.M."/>
            <person name="Antoshechkin I."/>
            <person name="Mortazavi A."/>
            <person name="Wong G."/>
            <person name="Sternberg P.W."/>
        </authorList>
    </citation>
    <scope>NUCLEOTIDE SEQUENCE [LARGE SCALE GENOMIC DNA]</scope>
    <source>
        <strain evidence="1">MT8872</strain>
    </source>
</reference>
<dbReference type="AlphaFoldDB" id="A0A7E4VR03"/>
<sequence>MNRYSNQLCLTHTLSALVMCFVFCIKDVCKNFLSPVVSHGAVAVPFEGGIIGLFNITLKAGQTAYDLIDLKKRTNDSEYATQLIFKVGQALEEYTQMPMDLSSFDERTWKFFKTVVETDAQDLTTNSQRYFKDPSSFQERNLLRYCRHNQTLSTWFVCYLTLF</sequence>
<evidence type="ECO:0000313" key="2">
    <source>
        <dbReference type="WBParaSite" id="Pan_g23614.t1"/>
    </source>
</evidence>
<accession>A0A7E4VR03</accession>
<reference evidence="2" key="2">
    <citation type="submission" date="2020-10" db="UniProtKB">
        <authorList>
            <consortium name="WormBaseParasite"/>
        </authorList>
    </citation>
    <scope>IDENTIFICATION</scope>
</reference>